<dbReference type="EMBL" id="BPLR01013685">
    <property type="protein sequence ID" value="GIY62949.1"/>
    <property type="molecule type" value="Genomic_DNA"/>
</dbReference>
<organism evidence="1 2">
    <name type="scientific">Caerostris extrusa</name>
    <name type="common">Bark spider</name>
    <name type="synonym">Caerostris bankana</name>
    <dbReference type="NCBI Taxonomy" id="172846"/>
    <lineage>
        <taxon>Eukaryota</taxon>
        <taxon>Metazoa</taxon>
        <taxon>Ecdysozoa</taxon>
        <taxon>Arthropoda</taxon>
        <taxon>Chelicerata</taxon>
        <taxon>Arachnida</taxon>
        <taxon>Araneae</taxon>
        <taxon>Araneomorphae</taxon>
        <taxon>Entelegynae</taxon>
        <taxon>Araneoidea</taxon>
        <taxon>Araneidae</taxon>
        <taxon>Caerostris</taxon>
    </lineage>
</organism>
<evidence type="ECO:0008006" key="3">
    <source>
        <dbReference type="Google" id="ProtNLM"/>
    </source>
</evidence>
<evidence type="ECO:0000313" key="1">
    <source>
        <dbReference type="EMBL" id="GIY62949.1"/>
    </source>
</evidence>
<evidence type="ECO:0000313" key="2">
    <source>
        <dbReference type="Proteomes" id="UP001054945"/>
    </source>
</evidence>
<reference evidence="1 2" key="1">
    <citation type="submission" date="2021-06" db="EMBL/GenBank/DDBJ databases">
        <title>Caerostris extrusa draft genome.</title>
        <authorList>
            <person name="Kono N."/>
            <person name="Arakawa K."/>
        </authorList>
    </citation>
    <scope>NUCLEOTIDE SEQUENCE [LARGE SCALE GENOMIC DNA]</scope>
</reference>
<keyword evidence="2" id="KW-1185">Reference proteome</keyword>
<comment type="caution">
    <text evidence="1">The sequence shown here is derived from an EMBL/GenBank/DDBJ whole genome shotgun (WGS) entry which is preliminary data.</text>
</comment>
<protein>
    <recommendedName>
        <fullName evidence="3">Ribosomal protein S10</fullName>
    </recommendedName>
</protein>
<proteinExistence type="predicted"/>
<sequence>MTLWRVARTCGRERDPQRRSASERFRWDLRTKRAAYNALKKPEPEKPISVKVIYIFLISKKSVEHRTGSQWLLQVVVPCVEGEEMRHHLILKRKKEICRALSSTGEELPLALCPLSISDISKKTFFCLPLLYSFQSHRKDHLEKLFN</sequence>
<accession>A0AAV4UYX8</accession>
<dbReference type="Proteomes" id="UP001054945">
    <property type="component" value="Unassembled WGS sequence"/>
</dbReference>
<gene>
    <name evidence="1" type="ORF">CEXT_456411</name>
</gene>
<name>A0AAV4UYX8_CAEEX</name>
<dbReference type="AlphaFoldDB" id="A0AAV4UYX8"/>